<dbReference type="RefSeq" id="WP_160546857.1">
    <property type="nucleotide sequence ID" value="NZ_JBHLUU010000118.1"/>
</dbReference>
<accession>A0ABV6KZC7</accession>
<dbReference type="EMBL" id="JBHLUU010000118">
    <property type="protein sequence ID" value="MFC0477238.1"/>
    <property type="molecule type" value="Genomic_DNA"/>
</dbReference>
<comment type="caution">
    <text evidence="2">The sequence shown here is derived from an EMBL/GenBank/DDBJ whole genome shotgun (WGS) entry which is preliminary data.</text>
</comment>
<reference evidence="2 3" key="1">
    <citation type="submission" date="2024-09" db="EMBL/GenBank/DDBJ databases">
        <authorList>
            <person name="Sun Q."/>
            <person name="Mori K."/>
        </authorList>
    </citation>
    <scope>NUCLEOTIDE SEQUENCE [LARGE SCALE GENOMIC DNA]</scope>
    <source>
        <strain evidence="2 3">CGMCC 1.9126</strain>
    </source>
</reference>
<evidence type="ECO:0000313" key="3">
    <source>
        <dbReference type="Proteomes" id="UP001589738"/>
    </source>
</evidence>
<protein>
    <submittedName>
        <fullName evidence="2">Uncharacterized protein</fullName>
    </submittedName>
</protein>
<organism evidence="2 3">
    <name type="scientific">Robertmurraya beringensis</name>
    <dbReference type="NCBI Taxonomy" id="641660"/>
    <lineage>
        <taxon>Bacteria</taxon>
        <taxon>Bacillati</taxon>
        <taxon>Bacillota</taxon>
        <taxon>Bacilli</taxon>
        <taxon>Bacillales</taxon>
        <taxon>Bacillaceae</taxon>
        <taxon>Robertmurraya</taxon>
    </lineage>
</organism>
<keyword evidence="3" id="KW-1185">Reference proteome</keyword>
<feature type="transmembrane region" description="Helical" evidence="1">
    <location>
        <begin position="7"/>
        <end position="26"/>
    </location>
</feature>
<evidence type="ECO:0000256" key="1">
    <source>
        <dbReference type="SAM" id="Phobius"/>
    </source>
</evidence>
<name>A0ABV6KZC7_9BACI</name>
<keyword evidence="1" id="KW-0812">Transmembrane</keyword>
<keyword evidence="1" id="KW-1133">Transmembrane helix</keyword>
<proteinExistence type="predicted"/>
<keyword evidence="1" id="KW-0472">Membrane</keyword>
<dbReference type="Proteomes" id="UP001589738">
    <property type="component" value="Unassembled WGS sequence"/>
</dbReference>
<gene>
    <name evidence="2" type="ORF">ACFFHF_18720</name>
</gene>
<sequence length="248" mass="27722">MLKTRILLLIGIGLFMVLLFLTPSFLPPKAVPVLDLSAKAEEKVTKEVKEKKKITSVQWKGNIYRDLETHYYHFSTTKKGTIHVTWGPNTDGSDFIITDQNWGSMYGNGDVLPAGDYMFVVTSNPIESPEDPSLLTYEFTLKGLSFKEAPITTLPQLTIESPVNLVTLLPEGDHTITFKGRSDADFLLFGASGFGDEVTESLTSSFEKHLVFNEKSPAYNFYRITATNEAGNAVNRYFEVLYEGGIRE</sequence>
<evidence type="ECO:0000313" key="2">
    <source>
        <dbReference type="EMBL" id="MFC0477238.1"/>
    </source>
</evidence>